<dbReference type="SUPFAM" id="SSF50156">
    <property type="entry name" value="PDZ domain-like"/>
    <property type="match status" value="1"/>
</dbReference>
<evidence type="ECO:0000259" key="7">
    <source>
        <dbReference type="PROSITE" id="PS50106"/>
    </source>
</evidence>
<evidence type="ECO:0000256" key="1">
    <source>
        <dbReference type="ARBA" id="ARBA00009179"/>
    </source>
</evidence>
<dbReference type="RefSeq" id="WP_132321576.1">
    <property type="nucleotide sequence ID" value="NZ_FWZT01000014.1"/>
</dbReference>
<dbReference type="GO" id="GO:0030288">
    <property type="term" value="C:outer membrane-bounded periplasmic space"/>
    <property type="evidence" value="ECO:0007669"/>
    <property type="project" value="TreeGrafter"/>
</dbReference>
<dbReference type="GO" id="GO:0004175">
    <property type="term" value="F:endopeptidase activity"/>
    <property type="evidence" value="ECO:0007669"/>
    <property type="project" value="TreeGrafter"/>
</dbReference>
<evidence type="ECO:0000256" key="5">
    <source>
        <dbReference type="RuleBase" id="RU004404"/>
    </source>
</evidence>
<keyword evidence="4 5" id="KW-0720">Serine protease</keyword>
<keyword evidence="2 5" id="KW-0645">Protease</keyword>
<protein>
    <submittedName>
        <fullName evidence="8">Carboxyl-terminal processing protease</fullName>
    </submittedName>
</protein>
<feature type="domain" description="PDZ" evidence="7">
    <location>
        <begin position="83"/>
        <end position="149"/>
    </location>
</feature>
<dbReference type="Gene3D" id="2.30.42.10">
    <property type="match status" value="1"/>
</dbReference>
<dbReference type="SMART" id="SM00245">
    <property type="entry name" value="TSPc"/>
    <property type="match status" value="1"/>
</dbReference>
<dbReference type="InterPro" id="IPR005151">
    <property type="entry name" value="Tail-specific_protease"/>
</dbReference>
<gene>
    <name evidence="8" type="ORF">SAMN06296036_11416</name>
</gene>
<dbReference type="GO" id="GO:0008236">
    <property type="term" value="F:serine-type peptidase activity"/>
    <property type="evidence" value="ECO:0007669"/>
    <property type="project" value="UniProtKB-KW"/>
</dbReference>
<keyword evidence="3 5" id="KW-0378">Hydrolase</keyword>
<keyword evidence="6" id="KW-0732">Signal</keyword>
<sequence>MFKNLSLAVTLGLALSVSAAEKNPSGNRYKSIETLAKGLFYLENLYVDPNKVVYEDMVYEAMKGVVTQLDPHTVVMPRRAFKQLTIDTQGKFGGIGIIVSTENKRLIIVRPIEDTPAHKAGIKSGDEIIAIDGVKVEDMKGSQATEMMRGKPDTKINLTIKREKQKEPLEFTIIREIIKVKSVRSEFLGQGILYTRIASFQDNTADEMQGTLTKNKDKIKGIVLDLRDNPGGLLDQAVRITDMFVESGLIVSTVGRTKKDIEREFAHKRGTFSSFPIVTLINGGSASASEIVAGALQDHERSLVMGTTSFGKGSVQTLVSLPDSSGLKITVARYFTPKDRSIQAKGIAPDVYVSAAVDQKPRMKKESDLKGHIKGEDLSDMARDSGIQSEFSQWPYIFRNDRQLQVAYTYLRGWKRIKSKNDIDNKL</sequence>
<dbReference type="InterPro" id="IPR004447">
    <property type="entry name" value="Peptidase_S41A"/>
</dbReference>
<dbReference type="Proteomes" id="UP000192907">
    <property type="component" value="Unassembled WGS sequence"/>
</dbReference>
<dbReference type="InterPro" id="IPR029045">
    <property type="entry name" value="ClpP/crotonase-like_dom_sf"/>
</dbReference>
<dbReference type="Gene3D" id="3.30.750.44">
    <property type="match status" value="1"/>
</dbReference>
<dbReference type="CDD" id="cd06782">
    <property type="entry name" value="cpPDZ_CPP-like"/>
    <property type="match status" value="1"/>
</dbReference>
<dbReference type="CDD" id="cd07560">
    <property type="entry name" value="Peptidase_S41_CPP"/>
    <property type="match status" value="1"/>
</dbReference>
<evidence type="ECO:0000313" key="8">
    <source>
        <dbReference type="EMBL" id="SMF46051.1"/>
    </source>
</evidence>
<dbReference type="AlphaFoldDB" id="A0A1Y6C501"/>
<evidence type="ECO:0000256" key="2">
    <source>
        <dbReference type="ARBA" id="ARBA00022670"/>
    </source>
</evidence>
<keyword evidence="9" id="KW-1185">Reference proteome</keyword>
<dbReference type="GO" id="GO:0007165">
    <property type="term" value="P:signal transduction"/>
    <property type="evidence" value="ECO:0007669"/>
    <property type="project" value="TreeGrafter"/>
</dbReference>
<evidence type="ECO:0000256" key="3">
    <source>
        <dbReference type="ARBA" id="ARBA00022801"/>
    </source>
</evidence>
<dbReference type="OrthoDB" id="5287938at2"/>
<dbReference type="Pfam" id="PF03572">
    <property type="entry name" value="Peptidase_S41"/>
    <property type="match status" value="1"/>
</dbReference>
<dbReference type="STRING" id="1513793.SAMN06296036_11416"/>
<dbReference type="PANTHER" id="PTHR32060">
    <property type="entry name" value="TAIL-SPECIFIC PROTEASE"/>
    <property type="match status" value="1"/>
</dbReference>
<name>A0A1Y6C501_9BACT</name>
<dbReference type="PROSITE" id="PS50106">
    <property type="entry name" value="PDZ"/>
    <property type="match status" value="1"/>
</dbReference>
<reference evidence="9" key="1">
    <citation type="submission" date="2017-04" db="EMBL/GenBank/DDBJ databases">
        <authorList>
            <person name="Varghese N."/>
            <person name="Submissions S."/>
        </authorList>
    </citation>
    <scope>NUCLEOTIDE SEQUENCE [LARGE SCALE GENOMIC DNA]</scope>
    <source>
        <strain evidence="9">RKEM611</strain>
    </source>
</reference>
<dbReference type="PANTHER" id="PTHR32060:SF30">
    <property type="entry name" value="CARBOXY-TERMINAL PROCESSING PROTEASE CTPA"/>
    <property type="match status" value="1"/>
</dbReference>
<organism evidence="8 9">
    <name type="scientific">Pseudobacteriovorax antillogorgiicola</name>
    <dbReference type="NCBI Taxonomy" id="1513793"/>
    <lineage>
        <taxon>Bacteria</taxon>
        <taxon>Pseudomonadati</taxon>
        <taxon>Bdellovibrionota</taxon>
        <taxon>Oligoflexia</taxon>
        <taxon>Oligoflexales</taxon>
        <taxon>Pseudobacteriovoracaceae</taxon>
        <taxon>Pseudobacteriovorax</taxon>
    </lineage>
</organism>
<dbReference type="SUPFAM" id="SSF52096">
    <property type="entry name" value="ClpP/crotonase"/>
    <property type="match status" value="1"/>
</dbReference>
<accession>A0A1Y6C501</accession>
<evidence type="ECO:0000313" key="9">
    <source>
        <dbReference type="Proteomes" id="UP000192907"/>
    </source>
</evidence>
<dbReference type="Pfam" id="PF13180">
    <property type="entry name" value="PDZ_2"/>
    <property type="match status" value="1"/>
</dbReference>
<dbReference type="FunFam" id="2.30.42.10:FF:000063">
    <property type="entry name" value="Peptidase, S41 family"/>
    <property type="match status" value="1"/>
</dbReference>
<dbReference type="InterPro" id="IPR001478">
    <property type="entry name" value="PDZ"/>
</dbReference>
<dbReference type="GO" id="GO:0006508">
    <property type="term" value="P:proteolysis"/>
    <property type="evidence" value="ECO:0007669"/>
    <property type="project" value="UniProtKB-KW"/>
</dbReference>
<comment type="similarity">
    <text evidence="1 5">Belongs to the peptidase S41A family.</text>
</comment>
<dbReference type="SMART" id="SM00228">
    <property type="entry name" value="PDZ"/>
    <property type="match status" value="1"/>
</dbReference>
<evidence type="ECO:0000256" key="6">
    <source>
        <dbReference type="SAM" id="SignalP"/>
    </source>
</evidence>
<dbReference type="EMBL" id="FWZT01000014">
    <property type="protein sequence ID" value="SMF46051.1"/>
    <property type="molecule type" value="Genomic_DNA"/>
</dbReference>
<dbReference type="NCBIfam" id="TIGR00225">
    <property type="entry name" value="prc"/>
    <property type="match status" value="1"/>
</dbReference>
<feature type="chain" id="PRO_5013209763" evidence="6">
    <location>
        <begin position="20"/>
        <end position="427"/>
    </location>
</feature>
<dbReference type="InterPro" id="IPR036034">
    <property type="entry name" value="PDZ_sf"/>
</dbReference>
<dbReference type="Gene3D" id="3.90.226.10">
    <property type="entry name" value="2-enoyl-CoA Hydratase, Chain A, domain 1"/>
    <property type="match status" value="1"/>
</dbReference>
<feature type="signal peptide" evidence="6">
    <location>
        <begin position="1"/>
        <end position="19"/>
    </location>
</feature>
<evidence type="ECO:0000256" key="4">
    <source>
        <dbReference type="ARBA" id="ARBA00022825"/>
    </source>
</evidence>
<proteinExistence type="inferred from homology"/>